<name>A0A9P6FN37_9FUNG</name>
<accession>A0A9P6FN37</accession>
<dbReference type="EMBL" id="JAABOA010003617">
    <property type="protein sequence ID" value="KAF9578473.1"/>
    <property type="molecule type" value="Genomic_DNA"/>
</dbReference>
<reference evidence="11" key="1">
    <citation type="journal article" date="2020" name="Fungal Divers.">
        <title>Resolving the Mortierellaceae phylogeny through synthesis of multi-gene phylogenetics and phylogenomics.</title>
        <authorList>
            <person name="Vandepol N."/>
            <person name="Liber J."/>
            <person name="Desiro A."/>
            <person name="Na H."/>
            <person name="Kennedy M."/>
            <person name="Barry K."/>
            <person name="Grigoriev I.V."/>
            <person name="Miller A.N."/>
            <person name="O'Donnell K."/>
            <person name="Stajich J.E."/>
            <person name="Bonito G."/>
        </authorList>
    </citation>
    <scope>NUCLEOTIDE SEQUENCE</scope>
    <source>
        <strain evidence="11">KOD1015</strain>
    </source>
</reference>
<dbReference type="Gene3D" id="3.20.20.100">
    <property type="entry name" value="NADP-dependent oxidoreductase domain"/>
    <property type="match status" value="1"/>
</dbReference>
<evidence type="ECO:0000256" key="6">
    <source>
        <dbReference type="ARBA" id="ARBA00031154"/>
    </source>
</evidence>
<dbReference type="GO" id="GO:0035226">
    <property type="term" value="F:glutamate-cysteine ligase catalytic subunit binding"/>
    <property type="evidence" value="ECO:0007669"/>
    <property type="project" value="InterPro"/>
</dbReference>
<evidence type="ECO:0000256" key="5">
    <source>
        <dbReference type="ARBA" id="ARBA00030406"/>
    </source>
</evidence>
<comment type="subunit">
    <text evidence="3">Heterodimer of a catalytic heavy chain and a regulatory light chain.</text>
</comment>
<proteinExistence type="inferred from homology"/>
<keyword evidence="12" id="KW-1185">Reference proteome</keyword>
<evidence type="ECO:0000256" key="8">
    <source>
        <dbReference type="ARBA" id="ARBA00032926"/>
    </source>
</evidence>
<evidence type="ECO:0000313" key="12">
    <source>
        <dbReference type="Proteomes" id="UP000780801"/>
    </source>
</evidence>
<dbReference type="SUPFAM" id="SSF51430">
    <property type="entry name" value="NAD(P)-linked oxidoreductase"/>
    <property type="match status" value="1"/>
</dbReference>
<sequence length="329" mass="35658">MTALHISEDVQSHIPTTSKGSKDISAAAGSATPPNLFSQTEPFARLTLYTGNTMRTGTTGSLNTNQKKSNQELVCAVDETLHSSLANAQVDGTAITIADESGLGPLEDNRSKYDITVKMFFLSESGSLRPLSVEQLDAASQYLRKALGYSDSSEDLKIDNFVLAIPNQTFDENDLDEAELEAFSSDVEQLYLPVWKKLSEWRQSGQIARLGVSEFSKKQLETLKAISIATAEKGEPAVAPELNQVNLSDCCVLPRDLIDYAKSEGIELLTHGDATNILPKSTLTSLLQGPLPATANSPLRPNFVLKYSVFLRGRGLVTRKGYIVDAISA</sequence>
<dbReference type="AlphaFoldDB" id="A0A9P6FN37"/>
<evidence type="ECO:0000256" key="9">
    <source>
        <dbReference type="SAM" id="MobiDB-lite"/>
    </source>
</evidence>
<evidence type="ECO:0000259" key="10">
    <source>
        <dbReference type="Pfam" id="PF00248"/>
    </source>
</evidence>
<dbReference type="InterPro" id="IPR036812">
    <property type="entry name" value="NAD(P)_OxRdtase_dom_sf"/>
</dbReference>
<evidence type="ECO:0000256" key="4">
    <source>
        <dbReference type="ARBA" id="ARBA00022684"/>
    </source>
</evidence>
<evidence type="ECO:0000256" key="3">
    <source>
        <dbReference type="ARBA" id="ARBA00011532"/>
    </source>
</evidence>
<keyword evidence="4" id="KW-0317">Glutathione biosynthesis</keyword>
<dbReference type="InterPro" id="IPR023210">
    <property type="entry name" value="NADP_OxRdtase_dom"/>
</dbReference>
<comment type="pathway">
    <text evidence="1">Sulfur metabolism; glutathione biosynthesis; glutathione from L-cysteine and L-glutamate: step 1/2.</text>
</comment>
<comment type="similarity">
    <text evidence="2">Belongs to the aldo/keto reductase family. Glutamate--cysteine ligase light chain subfamily.</text>
</comment>
<evidence type="ECO:0000256" key="2">
    <source>
        <dbReference type="ARBA" id="ARBA00008612"/>
    </source>
</evidence>
<dbReference type="GO" id="GO:0006750">
    <property type="term" value="P:glutathione biosynthetic process"/>
    <property type="evidence" value="ECO:0007669"/>
    <property type="project" value="UniProtKB-KW"/>
</dbReference>
<dbReference type="InterPro" id="IPR032963">
    <property type="entry name" value="Gclm"/>
</dbReference>
<evidence type="ECO:0000256" key="7">
    <source>
        <dbReference type="ARBA" id="ARBA00031732"/>
    </source>
</evidence>
<dbReference type="PANTHER" id="PTHR13295:SF4">
    <property type="entry name" value="GLUTAMATE--CYSTEINE LIGASE REGULATORY SUBUNIT"/>
    <property type="match status" value="1"/>
</dbReference>
<dbReference type="Proteomes" id="UP000780801">
    <property type="component" value="Unassembled WGS sequence"/>
</dbReference>
<dbReference type="GO" id="GO:0017109">
    <property type="term" value="C:glutamate-cysteine ligase complex"/>
    <property type="evidence" value="ECO:0007669"/>
    <property type="project" value="TreeGrafter"/>
</dbReference>
<dbReference type="PANTHER" id="PTHR13295">
    <property type="entry name" value="GLUTAMATE CYSTEINE LIGASE REGULATORY SUBUNIT"/>
    <property type="match status" value="1"/>
</dbReference>
<dbReference type="GO" id="GO:0030234">
    <property type="term" value="F:enzyme regulator activity"/>
    <property type="evidence" value="ECO:0007669"/>
    <property type="project" value="TreeGrafter"/>
</dbReference>
<feature type="domain" description="NADP-dependent oxidoreductase" evidence="10">
    <location>
        <begin position="156"/>
        <end position="270"/>
    </location>
</feature>
<feature type="region of interest" description="Disordered" evidence="9">
    <location>
        <begin position="1"/>
        <end position="38"/>
    </location>
</feature>
<evidence type="ECO:0000313" key="11">
    <source>
        <dbReference type="EMBL" id="KAF9578473.1"/>
    </source>
</evidence>
<dbReference type="OrthoDB" id="5596051at2759"/>
<comment type="caution">
    <text evidence="11">The sequence shown here is derived from an EMBL/GenBank/DDBJ whole genome shotgun (WGS) entry which is preliminary data.</text>
</comment>
<evidence type="ECO:0000256" key="1">
    <source>
        <dbReference type="ARBA" id="ARBA00005006"/>
    </source>
</evidence>
<protein>
    <recommendedName>
        <fullName evidence="7">GCS light chain</fullName>
    </recommendedName>
    <alternativeName>
        <fullName evidence="5">Gamma-ECS regulatory subunit</fullName>
    </alternativeName>
    <alternativeName>
        <fullName evidence="8">Gamma-glutamylcysteine synthetase regulatory subunit</fullName>
    </alternativeName>
    <alternativeName>
        <fullName evidence="6">Glutamate--cysteine ligase modifier subunit</fullName>
    </alternativeName>
</protein>
<feature type="compositionally biased region" description="Basic and acidic residues" evidence="9">
    <location>
        <begin position="1"/>
        <end position="11"/>
    </location>
</feature>
<gene>
    <name evidence="11" type="ORF">BGW38_005702</name>
</gene>
<organism evidence="11 12">
    <name type="scientific">Lunasporangiospora selenospora</name>
    <dbReference type="NCBI Taxonomy" id="979761"/>
    <lineage>
        <taxon>Eukaryota</taxon>
        <taxon>Fungi</taxon>
        <taxon>Fungi incertae sedis</taxon>
        <taxon>Mucoromycota</taxon>
        <taxon>Mortierellomycotina</taxon>
        <taxon>Mortierellomycetes</taxon>
        <taxon>Mortierellales</taxon>
        <taxon>Mortierellaceae</taxon>
        <taxon>Lunasporangiospora</taxon>
    </lineage>
</organism>
<dbReference type="Pfam" id="PF00248">
    <property type="entry name" value="Aldo_ket_red"/>
    <property type="match status" value="1"/>
</dbReference>